<name>A0ACC6A006_9RHOB</name>
<dbReference type="Proteomes" id="UP001203036">
    <property type="component" value="Unassembled WGS sequence"/>
</dbReference>
<reference evidence="1" key="1">
    <citation type="submission" date="2022-06" db="EMBL/GenBank/DDBJ databases">
        <title>Lutimaribacter sp. EGI FJ00013, a novel bacterium isolated from a salt lake sediment enrichment.</title>
        <authorList>
            <person name="Gao L."/>
            <person name="Fang B.-Z."/>
            <person name="Li W.-J."/>
        </authorList>
    </citation>
    <scope>NUCLEOTIDE SEQUENCE</scope>
    <source>
        <strain evidence="1">EGI FJ00013</strain>
    </source>
</reference>
<organism evidence="1 2">
    <name type="scientific">Lutimaribacter degradans</name>
    <dbReference type="NCBI Taxonomy" id="2945989"/>
    <lineage>
        <taxon>Bacteria</taxon>
        <taxon>Pseudomonadati</taxon>
        <taxon>Pseudomonadota</taxon>
        <taxon>Alphaproteobacteria</taxon>
        <taxon>Rhodobacterales</taxon>
        <taxon>Roseobacteraceae</taxon>
        <taxon>Lutimaribacter</taxon>
    </lineage>
</organism>
<dbReference type="EMBL" id="JAMQGO010000026">
    <property type="protein sequence ID" value="MCM2563944.1"/>
    <property type="molecule type" value="Genomic_DNA"/>
</dbReference>
<evidence type="ECO:0000313" key="2">
    <source>
        <dbReference type="Proteomes" id="UP001203036"/>
    </source>
</evidence>
<comment type="caution">
    <text evidence="1">The sequence shown here is derived from an EMBL/GenBank/DDBJ whole genome shotgun (WGS) entry which is preliminary data.</text>
</comment>
<gene>
    <name evidence="1" type="ORF">M8744_17515</name>
</gene>
<sequence>MMIPLIGFAALGSDDPETVEEEYTEELDEDPVFEGEPLPITLVDQESAPVDDREEDADPVSTITRTGHFVSEDLFGTNAVYSVNTDQGTPTETLESSIEAFDLETFRFPAGQAEPNGIDGEDADVDGEDYLDITQLTEDGELRPELTDFMDNIEGGVTLVIPTAVTSVEGYGEGLSEWAEKVMNEYGDKIDAFEIGNEYWSHMGETEYGQKANIAIQELANGISAAETGNPDILVQMATPTGLSEFHSSVDDRGYMDRLTDANNTIIDQLDEESRTQVDGVIEHYYWNDSEVPFDDDATERRHIDSDYEVWEERFDRELDLYITEWNVKNSNTTSNGMQSLPILTELVENMVEMGVDVGHVWPINHNTLNDMGGNFDDPEVLTDDQGRVIENVRGAMFDLMSTNLPGKELVEIETDDLPESTDLVAFKGDGELVIYVRSYDLDRVDFSLDVSDLVPDFQSATGVQVGYDPDTSDGMAYVPGEGVRPSESVEIDGEPYYLTEHDTQAMLTDHAYDAPRIDISLRPFEVLQLTIPTA</sequence>
<accession>A0ACC6A006</accession>
<evidence type="ECO:0000313" key="1">
    <source>
        <dbReference type="EMBL" id="MCM2563944.1"/>
    </source>
</evidence>
<proteinExistence type="predicted"/>
<protein>
    <submittedName>
        <fullName evidence="1">Uncharacterized protein</fullName>
    </submittedName>
</protein>
<keyword evidence="2" id="KW-1185">Reference proteome</keyword>